<protein>
    <submittedName>
        <fullName evidence="3">TRAP transporter substrate-binding protein</fullName>
    </submittedName>
</protein>
<reference evidence="3 4" key="1">
    <citation type="submission" date="2019-03" db="EMBL/GenBank/DDBJ databases">
        <title>Halomonas marinisediminis sp. nov., a moderately halophilic bacterium isolated from the Bohai Gulf.</title>
        <authorList>
            <person name="Ji X."/>
        </authorList>
    </citation>
    <scope>NUCLEOTIDE SEQUENCE [LARGE SCALE GENOMIC DNA]</scope>
    <source>
        <strain evidence="3 4">204</strain>
    </source>
</reference>
<dbReference type="EMBL" id="SLTR01000005">
    <property type="protein sequence ID" value="TDB04200.1"/>
    <property type="molecule type" value="Genomic_DNA"/>
</dbReference>
<evidence type="ECO:0000256" key="2">
    <source>
        <dbReference type="SAM" id="SignalP"/>
    </source>
</evidence>
<gene>
    <name evidence="3" type="ORF">E0702_05470</name>
</gene>
<dbReference type="PANTHER" id="PTHR33376:SF15">
    <property type="entry name" value="BLL6794 PROTEIN"/>
    <property type="match status" value="1"/>
</dbReference>
<sequence length="340" mass="37372">MKIAVSPLMCALSTIALSVPALAEAQTLRMAHLWPSGSTVNQEIYQAWADRIEQESEGQLQVEIYPSQTLSKADQSYEAAVNGIADVAVTLQGYTAGRFPLTEIVQLPGVVNDASQGSCILQSLYDEGDIAAEYDDSHVLFMFTTGPAYIHTKATEIKSPEDLAGLRIRRPSDVAGEMLSSMGAQPVGMPAPDIYTSLQRGVMDGLSFPWEAMSVFRINELVNYHLQVPYYAGAIVATMNKSAYEQLSPDMQAVIDRNSGMEWAQIAGDVFDKLDKRGRQEALEQGDIIHTVENPLDDSEWAPPLKKGTKNYLERLEERGLDNASEVYQKALSLQERCSS</sequence>
<dbReference type="Proteomes" id="UP000294823">
    <property type="component" value="Unassembled WGS sequence"/>
</dbReference>
<comment type="caution">
    <text evidence="3">The sequence shown here is derived from an EMBL/GenBank/DDBJ whole genome shotgun (WGS) entry which is preliminary data.</text>
</comment>
<evidence type="ECO:0000313" key="4">
    <source>
        <dbReference type="Proteomes" id="UP000294823"/>
    </source>
</evidence>
<feature type="chain" id="PRO_5045699609" evidence="2">
    <location>
        <begin position="24"/>
        <end position="340"/>
    </location>
</feature>
<dbReference type="InterPro" id="IPR038404">
    <property type="entry name" value="TRAP_DctP_sf"/>
</dbReference>
<proteinExistence type="predicted"/>
<dbReference type="NCBIfam" id="NF037995">
    <property type="entry name" value="TRAP_S1"/>
    <property type="match status" value="1"/>
</dbReference>
<dbReference type="Gene3D" id="3.40.190.170">
    <property type="entry name" value="Bacterial extracellular solute-binding protein, family 7"/>
    <property type="match status" value="1"/>
</dbReference>
<evidence type="ECO:0000256" key="1">
    <source>
        <dbReference type="ARBA" id="ARBA00022729"/>
    </source>
</evidence>
<evidence type="ECO:0000313" key="3">
    <source>
        <dbReference type="EMBL" id="TDB04200.1"/>
    </source>
</evidence>
<organism evidence="3 4">
    <name type="scientific">Halomonas marinisediminis</name>
    <dbReference type="NCBI Taxonomy" id="2546095"/>
    <lineage>
        <taxon>Bacteria</taxon>
        <taxon>Pseudomonadati</taxon>
        <taxon>Pseudomonadota</taxon>
        <taxon>Gammaproteobacteria</taxon>
        <taxon>Oceanospirillales</taxon>
        <taxon>Halomonadaceae</taxon>
        <taxon>Halomonas</taxon>
    </lineage>
</organism>
<accession>A0ABY2D8E5</accession>
<keyword evidence="4" id="KW-1185">Reference proteome</keyword>
<dbReference type="CDD" id="cd13665">
    <property type="entry name" value="PBP2_TRAP_Dctp3_4"/>
    <property type="match status" value="1"/>
</dbReference>
<dbReference type="RefSeq" id="WP_132041974.1">
    <property type="nucleotide sequence ID" value="NZ_SLTR01000005.1"/>
</dbReference>
<feature type="signal peptide" evidence="2">
    <location>
        <begin position="1"/>
        <end position="23"/>
    </location>
</feature>
<keyword evidence="1 2" id="KW-0732">Signal</keyword>
<dbReference type="Pfam" id="PF03480">
    <property type="entry name" value="DctP"/>
    <property type="match status" value="1"/>
</dbReference>
<dbReference type="PANTHER" id="PTHR33376">
    <property type="match status" value="1"/>
</dbReference>
<name>A0ABY2D8E5_9GAMM</name>
<dbReference type="InterPro" id="IPR018389">
    <property type="entry name" value="DctP_fam"/>
</dbReference>